<evidence type="ECO:0000313" key="2">
    <source>
        <dbReference type="Proteomes" id="UP000017781"/>
    </source>
</evidence>
<protein>
    <submittedName>
        <fullName evidence="1">Uncharacterized protein</fullName>
    </submittedName>
</protein>
<dbReference type="InterPro" id="IPR010982">
    <property type="entry name" value="Lambda_DNA-bd_dom_sf"/>
</dbReference>
<name>U5U6Z6_9CAUD</name>
<reference evidence="1 2" key="1">
    <citation type="journal article" date="2014" name="Genome Announc.">
        <title>Complete Genome Sequences of Lactobacillus Phages J-1 and PL-1.</title>
        <authorList>
            <person name="Dieterle M.E."/>
            <person name="Jacobs-Sera D."/>
            <person name="Russell D."/>
            <person name="Hatfull G."/>
            <person name="Piuri M."/>
        </authorList>
    </citation>
    <scope>NUCLEOTIDE SEQUENCE [LARGE SCALE GENOMIC DNA]</scope>
</reference>
<dbReference type="GeneID" id="17503441"/>
<dbReference type="KEGG" id="vg:17503441"/>
<accession>U5U6Z6</accession>
<sequence>MVLYCSYRNKEELDMFAKNLKYLRAKRGYDQQTFAEMIHRSVSTVVNGSLASILQKRESLLILPICSV</sequence>
<organism evidence="1 2">
    <name type="scientific">Lactobacillus phage J-1</name>
    <dbReference type="NCBI Taxonomy" id="1414736"/>
    <lineage>
        <taxon>Viruses</taxon>
        <taxon>Duplodnaviria</taxon>
        <taxon>Heunggongvirae</taxon>
        <taxon>Uroviricota</taxon>
        <taxon>Caudoviricetes</taxon>
        <taxon>Junavirus</taxon>
        <taxon>Junavirus J1</taxon>
    </lineage>
</organism>
<dbReference type="Gene3D" id="1.10.260.40">
    <property type="entry name" value="lambda repressor-like DNA-binding domains"/>
    <property type="match status" value="1"/>
</dbReference>
<proteinExistence type="predicted"/>
<evidence type="ECO:0000313" key="1">
    <source>
        <dbReference type="EMBL" id="AGZ17351.1"/>
    </source>
</evidence>
<dbReference type="SUPFAM" id="SSF47413">
    <property type="entry name" value="lambda repressor-like DNA-binding domains"/>
    <property type="match status" value="1"/>
</dbReference>
<dbReference type="RefSeq" id="YP_008767273.1">
    <property type="nucleotide sequence ID" value="NC_022756.1"/>
</dbReference>
<gene>
    <name evidence="1" type="ORF">J1_30</name>
</gene>
<dbReference type="GO" id="GO:0003677">
    <property type="term" value="F:DNA binding"/>
    <property type="evidence" value="ECO:0007669"/>
    <property type="project" value="InterPro"/>
</dbReference>
<dbReference type="Proteomes" id="UP000017781">
    <property type="component" value="Segment"/>
</dbReference>
<keyword evidence="2" id="KW-1185">Reference proteome</keyword>
<dbReference type="EMBL" id="KC171646">
    <property type="protein sequence ID" value="AGZ17351.1"/>
    <property type="molecule type" value="Genomic_DNA"/>
</dbReference>